<evidence type="ECO:0000313" key="1">
    <source>
        <dbReference type="EMBL" id="GCF06969.1"/>
    </source>
</evidence>
<evidence type="ECO:0008006" key="3">
    <source>
        <dbReference type="Google" id="ProtNLM"/>
    </source>
</evidence>
<organism evidence="1 2">
    <name type="scientific">Dictyobacter arantiisoli</name>
    <dbReference type="NCBI Taxonomy" id="2014874"/>
    <lineage>
        <taxon>Bacteria</taxon>
        <taxon>Bacillati</taxon>
        <taxon>Chloroflexota</taxon>
        <taxon>Ktedonobacteria</taxon>
        <taxon>Ktedonobacterales</taxon>
        <taxon>Dictyobacteraceae</taxon>
        <taxon>Dictyobacter</taxon>
    </lineage>
</organism>
<dbReference type="InterPro" id="IPR015315">
    <property type="entry name" value="DUF1963"/>
</dbReference>
<sequence>MDKTATQDAIKQTGLTGLLKYTDMLLQPAIQLKTTLVKDQKAEAALKPGTSKFGGIPDLPPEQDWPTWKNIPQSFIAQLRLADLQNYDVHHWLPQDGMLWFFYDARQETYGEDPQDVGGWQVFYRADTNNLKPATVPTNLPVSSRFKSSTVSVASELTLTQQPQLEVTNLKWSDDDQEKYDTVYEQFTDVENKTQPRHRIFGYPDTLQDDMRVQCQLMTNGITDANDPRAAQLSKGANDWQLLLQIDSDEAAGMQWANSGMLFYWIKLSDLQAHKFDHTWLVLQSE</sequence>
<dbReference type="Pfam" id="PF09234">
    <property type="entry name" value="DUF1963"/>
    <property type="match status" value="1"/>
</dbReference>
<dbReference type="PANTHER" id="PTHR36436:SF6">
    <property type="entry name" value="SLL5081 PROTEIN"/>
    <property type="match status" value="1"/>
</dbReference>
<dbReference type="Proteomes" id="UP000322530">
    <property type="component" value="Unassembled WGS sequence"/>
</dbReference>
<dbReference type="EMBL" id="BIXY01000004">
    <property type="protein sequence ID" value="GCF06969.1"/>
    <property type="molecule type" value="Genomic_DNA"/>
</dbReference>
<dbReference type="InterPro" id="IPR035948">
    <property type="entry name" value="YwqG-like_sf"/>
</dbReference>
<dbReference type="OrthoDB" id="8856529at2"/>
<dbReference type="AlphaFoldDB" id="A0A5A5T7N9"/>
<protein>
    <recommendedName>
        <fullName evidence="3">DUF1963 domain-containing protein</fullName>
    </recommendedName>
</protein>
<reference evidence="1 2" key="1">
    <citation type="submission" date="2019-01" db="EMBL/GenBank/DDBJ databases">
        <title>Draft genome sequence of Dictyobacter sp. Uno17.</title>
        <authorList>
            <person name="Wang C.M."/>
            <person name="Zheng Y."/>
            <person name="Sakai Y."/>
            <person name="Abe K."/>
            <person name="Yokota A."/>
            <person name="Yabe S."/>
        </authorList>
    </citation>
    <scope>NUCLEOTIDE SEQUENCE [LARGE SCALE GENOMIC DNA]</scope>
    <source>
        <strain evidence="1 2">Uno17</strain>
    </source>
</reference>
<keyword evidence="2" id="KW-1185">Reference proteome</keyword>
<dbReference type="PANTHER" id="PTHR36436">
    <property type="entry name" value="SLL5081 PROTEIN"/>
    <property type="match status" value="1"/>
</dbReference>
<proteinExistence type="predicted"/>
<gene>
    <name evidence="1" type="ORF">KDI_05330</name>
</gene>
<dbReference type="Gene3D" id="2.30.320.10">
    <property type="entry name" value="YwqG-like"/>
    <property type="match status" value="1"/>
</dbReference>
<name>A0A5A5T7N9_9CHLR</name>
<evidence type="ECO:0000313" key="2">
    <source>
        <dbReference type="Proteomes" id="UP000322530"/>
    </source>
</evidence>
<accession>A0A5A5T7N9</accession>
<dbReference type="RefSeq" id="WP_149400020.1">
    <property type="nucleotide sequence ID" value="NZ_BIXY01000004.1"/>
</dbReference>
<dbReference type="SUPFAM" id="SSF103032">
    <property type="entry name" value="Hypothetical protein YwqG"/>
    <property type="match status" value="1"/>
</dbReference>
<comment type="caution">
    <text evidence="1">The sequence shown here is derived from an EMBL/GenBank/DDBJ whole genome shotgun (WGS) entry which is preliminary data.</text>
</comment>